<evidence type="ECO:0000313" key="2">
    <source>
        <dbReference type="EMBL" id="MBF8457604.1"/>
    </source>
</evidence>
<sequence>METKLNLKPIDFKFSQYLSQGFEILKKDFGKFFLGFLFTIIMSIIPFCGLMALGNFYKFSRKVFKSEPAEASEIFNFDDFMPYFILQLIIIGAILVLEIPIIIVSVFGSQLGDSFSSLAFLIPIYMIGLLVFLFYFLIKGFYIPALISVARVKDLKTAWNMSKEMTNGIGWNILLFVIVVSFLSQLGIILCGIGIFLTLPYNYVTQFLAYEDAMNQITYDEIKEIGSEQI</sequence>
<accession>A0ABS0FD07</accession>
<comment type="caution">
    <text evidence="2">The sequence shown here is derived from an EMBL/GenBank/DDBJ whole genome shotgun (WGS) entry which is preliminary data.</text>
</comment>
<dbReference type="EMBL" id="JADPVI010000002">
    <property type="protein sequence ID" value="MBF8457604.1"/>
    <property type="molecule type" value="Genomic_DNA"/>
</dbReference>
<dbReference type="RefSeq" id="WP_196080086.1">
    <property type="nucleotide sequence ID" value="NZ_JADPVI010000002.1"/>
</dbReference>
<feature type="transmembrane region" description="Helical" evidence="1">
    <location>
        <begin position="32"/>
        <end position="57"/>
    </location>
</feature>
<name>A0ABS0FD07_9FLAO</name>
<gene>
    <name evidence="2" type="ORF">IV494_10480</name>
</gene>
<reference evidence="2 3" key="1">
    <citation type="submission" date="2020-11" db="EMBL/GenBank/DDBJ databases">
        <title>Kaistella gelatinilytica sp. nov., a flavobacterium isolated from Antarctic Soil.</title>
        <authorList>
            <person name="Li J."/>
        </authorList>
    </citation>
    <scope>NUCLEOTIDE SEQUENCE [LARGE SCALE GENOMIC DNA]</scope>
    <source>
        <strain evidence="2 3">G5-32</strain>
    </source>
</reference>
<feature type="transmembrane region" description="Helical" evidence="1">
    <location>
        <begin position="169"/>
        <end position="197"/>
    </location>
</feature>
<keyword evidence="1" id="KW-1133">Transmembrane helix</keyword>
<dbReference type="Proteomes" id="UP000660070">
    <property type="component" value="Unassembled WGS sequence"/>
</dbReference>
<organism evidence="2 3">
    <name type="scientific">Kaistella gelatinilytica</name>
    <dbReference type="NCBI Taxonomy" id="2787636"/>
    <lineage>
        <taxon>Bacteria</taxon>
        <taxon>Pseudomonadati</taxon>
        <taxon>Bacteroidota</taxon>
        <taxon>Flavobacteriia</taxon>
        <taxon>Flavobacteriales</taxon>
        <taxon>Weeksellaceae</taxon>
        <taxon>Chryseobacterium group</taxon>
        <taxon>Kaistella</taxon>
    </lineage>
</organism>
<feature type="transmembrane region" description="Helical" evidence="1">
    <location>
        <begin position="84"/>
        <end position="106"/>
    </location>
</feature>
<keyword evidence="1" id="KW-0472">Membrane</keyword>
<evidence type="ECO:0000256" key="1">
    <source>
        <dbReference type="SAM" id="Phobius"/>
    </source>
</evidence>
<evidence type="ECO:0000313" key="3">
    <source>
        <dbReference type="Proteomes" id="UP000660070"/>
    </source>
</evidence>
<keyword evidence="3" id="KW-1185">Reference proteome</keyword>
<keyword evidence="1" id="KW-0812">Transmembrane</keyword>
<proteinExistence type="predicted"/>
<feature type="transmembrane region" description="Helical" evidence="1">
    <location>
        <begin position="118"/>
        <end position="138"/>
    </location>
</feature>
<evidence type="ECO:0008006" key="4">
    <source>
        <dbReference type="Google" id="ProtNLM"/>
    </source>
</evidence>
<protein>
    <recommendedName>
        <fullName evidence="4">DUF4013 domain-containing protein</fullName>
    </recommendedName>
</protein>